<keyword evidence="4" id="KW-1185">Reference proteome</keyword>
<evidence type="ECO:0000313" key="4">
    <source>
        <dbReference type="Proteomes" id="UP000636010"/>
    </source>
</evidence>
<reference evidence="4" key="1">
    <citation type="journal article" date="2019" name="Int. J. Syst. Evol. Microbiol.">
        <title>The Global Catalogue of Microorganisms (GCM) 10K type strain sequencing project: providing services to taxonomists for standard genome sequencing and annotation.</title>
        <authorList>
            <consortium name="The Broad Institute Genomics Platform"/>
            <consortium name="The Broad Institute Genome Sequencing Center for Infectious Disease"/>
            <person name="Wu L."/>
            <person name="Ma J."/>
        </authorList>
    </citation>
    <scope>NUCLEOTIDE SEQUENCE [LARGE SCALE GENOMIC DNA]</scope>
    <source>
        <strain evidence="4">CGMCC 1.10832</strain>
    </source>
</reference>
<dbReference type="InterPro" id="IPR009061">
    <property type="entry name" value="DNA-bd_dom_put_sf"/>
</dbReference>
<gene>
    <name evidence="3" type="ORF">GCM10011506_46250</name>
</gene>
<protein>
    <recommendedName>
        <fullName evidence="2">Helix-turn-helix domain-containing protein</fullName>
    </recommendedName>
</protein>
<proteinExistence type="predicted"/>
<dbReference type="InterPro" id="IPR041657">
    <property type="entry name" value="HTH_17"/>
</dbReference>
<name>A0ABQ1N6W4_9BACT</name>
<evidence type="ECO:0000313" key="3">
    <source>
        <dbReference type="EMBL" id="GGC55355.1"/>
    </source>
</evidence>
<sequence length="166" mass="18995">MPVSGAFPISLVQVDKRREHSALQAQWKEALFQKKRVGKLVATQPQFHSGRNRPKGSGLPNQEREGEAMNEIMDMILTLTQDIKTIKAYLLNFHKSRLEQFSEEWIDGQVVMQTLHISKRTLQSLRDSGVLPYSRINGKFYYKVSDIDALLESNYSPSKSKHYGGK</sequence>
<evidence type="ECO:0000256" key="1">
    <source>
        <dbReference type="SAM" id="MobiDB-lite"/>
    </source>
</evidence>
<dbReference type="PANTHER" id="PTHR34585:SF22">
    <property type="entry name" value="HELIX-TURN-HELIX DOMAIN-CONTAINING PROTEIN"/>
    <property type="match status" value="1"/>
</dbReference>
<dbReference type="PANTHER" id="PTHR34585">
    <property type="match status" value="1"/>
</dbReference>
<organism evidence="3 4">
    <name type="scientific">Marivirga lumbricoides</name>
    <dbReference type="NCBI Taxonomy" id="1046115"/>
    <lineage>
        <taxon>Bacteria</taxon>
        <taxon>Pseudomonadati</taxon>
        <taxon>Bacteroidota</taxon>
        <taxon>Cytophagia</taxon>
        <taxon>Cytophagales</taxon>
        <taxon>Marivirgaceae</taxon>
        <taxon>Marivirga</taxon>
    </lineage>
</organism>
<accession>A0ABQ1N6W4</accession>
<dbReference type="SUPFAM" id="SSF46955">
    <property type="entry name" value="Putative DNA-binding domain"/>
    <property type="match status" value="1"/>
</dbReference>
<dbReference type="Pfam" id="PF12728">
    <property type="entry name" value="HTH_17"/>
    <property type="match status" value="1"/>
</dbReference>
<feature type="region of interest" description="Disordered" evidence="1">
    <location>
        <begin position="43"/>
        <end position="63"/>
    </location>
</feature>
<feature type="domain" description="Helix-turn-helix" evidence="2">
    <location>
        <begin position="111"/>
        <end position="154"/>
    </location>
</feature>
<evidence type="ECO:0000259" key="2">
    <source>
        <dbReference type="Pfam" id="PF12728"/>
    </source>
</evidence>
<dbReference type="Proteomes" id="UP000636010">
    <property type="component" value="Unassembled WGS sequence"/>
</dbReference>
<dbReference type="EMBL" id="BMEC01000023">
    <property type="protein sequence ID" value="GGC55355.1"/>
    <property type="molecule type" value="Genomic_DNA"/>
</dbReference>
<comment type="caution">
    <text evidence="3">The sequence shown here is derived from an EMBL/GenBank/DDBJ whole genome shotgun (WGS) entry which is preliminary data.</text>
</comment>